<evidence type="ECO:0000313" key="1">
    <source>
        <dbReference type="EMBL" id="VDB97244.1"/>
    </source>
</evidence>
<proteinExistence type="predicted"/>
<dbReference type="AlphaFoldDB" id="A0AAQ2ZDV6"/>
<evidence type="ECO:0000313" key="2">
    <source>
        <dbReference type="Proteomes" id="UP000294726"/>
    </source>
</evidence>
<dbReference type="Proteomes" id="UP000294726">
    <property type="component" value="Chromosome"/>
</dbReference>
<reference evidence="1 2" key="1">
    <citation type="submission" date="2018-08" db="EMBL/GenBank/DDBJ databases">
        <authorList>
            <person name="Lorentzen P. G. S. M."/>
        </authorList>
    </citation>
    <scope>NUCLEOTIDE SEQUENCE [LARGE SCALE GENOMIC DNA]</scope>
    <source>
        <strain evidence="1 2">CRBO_1381</strain>
    </source>
</reference>
<organism evidence="1 2">
    <name type="scientific">Oenococcus oeni</name>
    <name type="common">Leuconostoc oenos</name>
    <dbReference type="NCBI Taxonomy" id="1247"/>
    <lineage>
        <taxon>Bacteria</taxon>
        <taxon>Bacillati</taxon>
        <taxon>Bacillota</taxon>
        <taxon>Bacilli</taxon>
        <taxon>Lactobacillales</taxon>
        <taxon>Lactobacillaceae</taxon>
        <taxon>Oenococcus</taxon>
    </lineage>
</organism>
<protein>
    <submittedName>
        <fullName evidence="1">Uncharacterized protein</fullName>
    </submittedName>
</protein>
<gene>
    <name evidence="1" type="ORF">OENI_0248</name>
</gene>
<dbReference type="EMBL" id="LR031358">
    <property type="protein sequence ID" value="VDB97244.1"/>
    <property type="molecule type" value="Genomic_DNA"/>
</dbReference>
<sequence>MKNVLTKNIFGKDSKWLLTSSIVNRKKLGRNVAIEKQGKLIYF</sequence>
<accession>A0AAQ2ZDV6</accession>
<name>A0AAQ2ZDV6_OENOE</name>